<dbReference type="SUPFAM" id="SSF48403">
    <property type="entry name" value="Ankyrin repeat"/>
    <property type="match status" value="1"/>
</dbReference>
<dbReference type="EMBL" id="MU839036">
    <property type="protein sequence ID" value="KAK1762512.1"/>
    <property type="molecule type" value="Genomic_DNA"/>
</dbReference>
<dbReference type="Proteomes" id="UP001244011">
    <property type="component" value="Unassembled WGS sequence"/>
</dbReference>
<evidence type="ECO:0000256" key="3">
    <source>
        <dbReference type="PROSITE-ProRule" id="PRU00023"/>
    </source>
</evidence>
<dbReference type="PANTHER" id="PTHR24141:SF1">
    <property type="entry name" value="2-5A-DEPENDENT RIBONUCLEASE"/>
    <property type="match status" value="1"/>
</dbReference>
<dbReference type="SMART" id="SM00248">
    <property type="entry name" value="ANK"/>
    <property type="match status" value="4"/>
</dbReference>
<keyword evidence="1" id="KW-0677">Repeat</keyword>
<evidence type="ECO:0000313" key="6">
    <source>
        <dbReference type="Proteomes" id="UP001244011"/>
    </source>
</evidence>
<evidence type="ECO:0000256" key="2">
    <source>
        <dbReference type="ARBA" id="ARBA00023043"/>
    </source>
</evidence>
<dbReference type="GO" id="GO:0006396">
    <property type="term" value="P:RNA processing"/>
    <property type="evidence" value="ECO:0007669"/>
    <property type="project" value="TreeGrafter"/>
</dbReference>
<feature type="repeat" description="ANK" evidence="3">
    <location>
        <begin position="181"/>
        <end position="213"/>
    </location>
</feature>
<sequence>MIADPIDVSYNVSGGLDDASLWDPLPSIDGFLHSTNNSSVSVSDTSSFQSGFFQDSAFTSPSTEQTSPATSTALSSFFGGSSKQDNRHPPPAREQKNLRSRRRSSNPPRNPTSTSRNPPPTQAPHDREPSLDASSSSSSSTTSTNQGWLSTLHIAAQKGHEHILRVLLRQRNVDLDERDSDGRTALIHAVMEDHAGVAAALLAHGARISAVDCERRNALHWAVLYRREAVLRVLLARLGERRAGERDGGVIDAYDEVGWTPLHIAVERGFESGVMMLLQAGANLHSKARKCPYTGNVIE</sequence>
<keyword evidence="6" id="KW-1185">Reference proteome</keyword>
<feature type="region of interest" description="Disordered" evidence="4">
    <location>
        <begin position="58"/>
        <end position="146"/>
    </location>
</feature>
<feature type="compositionally biased region" description="Low complexity" evidence="4">
    <location>
        <begin position="134"/>
        <end position="144"/>
    </location>
</feature>
<gene>
    <name evidence="5" type="ORF">QBC33DRAFT_461253</name>
</gene>
<feature type="compositionally biased region" description="Low complexity" evidence="4">
    <location>
        <begin position="105"/>
        <end position="116"/>
    </location>
</feature>
<keyword evidence="2 3" id="KW-0040">ANK repeat</keyword>
<protein>
    <submittedName>
        <fullName evidence="5">Ankyrin repeat-containing domain protein</fullName>
    </submittedName>
</protein>
<dbReference type="PROSITE" id="PS50297">
    <property type="entry name" value="ANK_REP_REGION"/>
    <property type="match status" value="2"/>
</dbReference>
<feature type="compositionally biased region" description="Polar residues" evidence="4">
    <location>
        <begin position="58"/>
        <end position="83"/>
    </location>
</feature>
<dbReference type="AlphaFoldDB" id="A0AAJ0BR50"/>
<proteinExistence type="predicted"/>
<dbReference type="PROSITE" id="PS50088">
    <property type="entry name" value="ANK_REPEAT"/>
    <property type="match status" value="2"/>
</dbReference>
<dbReference type="PANTHER" id="PTHR24141">
    <property type="entry name" value="2-5A-DEPENDENT RIBONUCLEASE"/>
    <property type="match status" value="1"/>
</dbReference>
<organism evidence="5 6">
    <name type="scientific">Phialemonium atrogriseum</name>
    <dbReference type="NCBI Taxonomy" id="1093897"/>
    <lineage>
        <taxon>Eukaryota</taxon>
        <taxon>Fungi</taxon>
        <taxon>Dikarya</taxon>
        <taxon>Ascomycota</taxon>
        <taxon>Pezizomycotina</taxon>
        <taxon>Sordariomycetes</taxon>
        <taxon>Sordariomycetidae</taxon>
        <taxon>Cephalothecales</taxon>
        <taxon>Cephalothecaceae</taxon>
        <taxon>Phialemonium</taxon>
    </lineage>
</organism>
<comment type="caution">
    <text evidence="5">The sequence shown here is derived from an EMBL/GenBank/DDBJ whole genome shotgun (WGS) entry which is preliminary data.</text>
</comment>
<accession>A0AAJ0BR50</accession>
<dbReference type="GeneID" id="85308207"/>
<evidence type="ECO:0000256" key="1">
    <source>
        <dbReference type="ARBA" id="ARBA00022737"/>
    </source>
</evidence>
<dbReference type="InterPro" id="IPR002110">
    <property type="entry name" value="Ankyrin_rpt"/>
</dbReference>
<reference evidence="5" key="1">
    <citation type="submission" date="2023-06" db="EMBL/GenBank/DDBJ databases">
        <title>Genome-scale phylogeny and comparative genomics of the fungal order Sordariales.</title>
        <authorList>
            <consortium name="Lawrence Berkeley National Laboratory"/>
            <person name="Hensen N."/>
            <person name="Bonometti L."/>
            <person name="Westerberg I."/>
            <person name="Brannstrom I.O."/>
            <person name="Guillou S."/>
            <person name="Cros-Aarteil S."/>
            <person name="Calhoun S."/>
            <person name="Haridas S."/>
            <person name="Kuo A."/>
            <person name="Mondo S."/>
            <person name="Pangilinan J."/>
            <person name="Riley R."/>
            <person name="Labutti K."/>
            <person name="Andreopoulos B."/>
            <person name="Lipzen A."/>
            <person name="Chen C."/>
            <person name="Yanf M."/>
            <person name="Daum C."/>
            <person name="Ng V."/>
            <person name="Clum A."/>
            <person name="Steindorff A."/>
            <person name="Ohm R."/>
            <person name="Martin F."/>
            <person name="Silar P."/>
            <person name="Natvig D."/>
            <person name="Lalanne C."/>
            <person name="Gautier V."/>
            <person name="Ament-Velasquez S.L."/>
            <person name="Kruys A."/>
            <person name="Hutchinson M.I."/>
            <person name="Powell A.J."/>
            <person name="Barry K."/>
            <person name="Miller A.N."/>
            <person name="Grigoriev I.V."/>
            <person name="Debuchy R."/>
            <person name="Gladieux P."/>
            <person name="Thoren M.H."/>
            <person name="Johannesson H."/>
        </authorList>
    </citation>
    <scope>NUCLEOTIDE SEQUENCE</scope>
    <source>
        <strain evidence="5">8032-3</strain>
    </source>
</reference>
<dbReference type="InterPro" id="IPR036770">
    <property type="entry name" value="Ankyrin_rpt-contain_sf"/>
</dbReference>
<dbReference type="Gene3D" id="1.25.40.20">
    <property type="entry name" value="Ankyrin repeat-containing domain"/>
    <property type="match status" value="1"/>
</dbReference>
<dbReference type="RefSeq" id="XP_060278725.1">
    <property type="nucleotide sequence ID" value="XM_060425020.1"/>
</dbReference>
<dbReference type="GO" id="GO:0003723">
    <property type="term" value="F:RNA binding"/>
    <property type="evidence" value="ECO:0007669"/>
    <property type="project" value="TreeGrafter"/>
</dbReference>
<dbReference type="Pfam" id="PF00023">
    <property type="entry name" value="Ank"/>
    <property type="match status" value="1"/>
</dbReference>
<dbReference type="Pfam" id="PF12796">
    <property type="entry name" value="Ank_2"/>
    <property type="match status" value="1"/>
</dbReference>
<evidence type="ECO:0000256" key="4">
    <source>
        <dbReference type="SAM" id="MobiDB-lite"/>
    </source>
</evidence>
<feature type="compositionally biased region" description="Basic and acidic residues" evidence="4">
    <location>
        <begin position="84"/>
        <end position="97"/>
    </location>
</feature>
<feature type="repeat" description="ANK" evidence="3">
    <location>
        <begin position="257"/>
        <end position="289"/>
    </location>
</feature>
<name>A0AAJ0BR50_9PEZI</name>
<evidence type="ECO:0000313" key="5">
    <source>
        <dbReference type="EMBL" id="KAK1762512.1"/>
    </source>
</evidence>
<dbReference type="GO" id="GO:0004540">
    <property type="term" value="F:RNA nuclease activity"/>
    <property type="evidence" value="ECO:0007669"/>
    <property type="project" value="TreeGrafter"/>
</dbReference>